<dbReference type="GO" id="GO:2001070">
    <property type="term" value="F:starch binding"/>
    <property type="evidence" value="ECO:0007669"/>
    <property type="project" value="InterPro"/>
</dbReference>
<dbReference type="PANTHER" id="PTHR10343">
    <property type="entry name" value="5'-AMP-ACTIVATED PROTEIN KINASE , BETA SUBUNIT"/>
    <property type="match status" value="1"/>
</dbReference>
<dbReference type="RefSeq" id="WP_066099657.1">
    <property type="nucleotide sequence ID" value="NZ_CP016027.1"/>
</dbReference>
<reference evidence="3 4" key="1">
    <citation type="submission" date="2016-06" db="EMBL/GenBank/DDBJ databases">
        <title>Insight into the functional genes involving in sulfur oxidation in Pearl River water.</title>
        <authorList>
            <person name="Luo J."/>
            <person name="Tan X."/>
            <person name="Lin W."/>
        </authorList>
    </citation>
    <scope>NUCLEOTIDE SEQUENCE [LARGE SCALE GENOMIC DNA]</scope>
    <source>
        <strain evidence="3 4">LS2</strain>
    </source>
</reference>
<dbReference type="SMART" id="SM01065">
    <property type="entry name" value="CBM_2"/>
    <property type="match status" value="1"/>
</dbReference>
<evidence type="ECO:0000259" key="2">
    <source>
        <dbReference type="PROSITE" id="PS51166"/>
    </source>
</evidence>
<protein>
    <submittedName>
        <fullName evidence="3">Glycoside hydrolase</fullName>
    </submittedName>
</protein>
<proteinExistence type="inferred from homology"/>
<dbReference type="InterPro" id="IPR002044">
    <property type="entry name" value="CBM20"/>
</dbReference>
<dbReference type="PROSITE" id="PS51166">
    <property type="entry name" value="CBM20"/>
    <property type="match status" value="1"/>
</dbReference>
<organism evidence="3 4">
    <name type="scientific">Halothiobacillus diazotrophicus</name>
    <dbReference type="NCBI Taxonomy" id="1860122"/>
    <lineage>
        <taxon>Bacteria</taxon>
        <taxon>Pseudomonadati</taxon>
        <taxon>Pseudomonadota</taxon>
        <taxon>Gammaproteobacteria</taxon>
        <taxon>Chromatiales</taxon>
        <taxon>Halothiobacillaceae</taxon>
        <taxon>Halothiobacillus</taxon>
    </lineage>
</organism>
<dbReference type="CDD" id="cd07184">
    <property type="entry name" value="E_set_Isoamylase_like_N"/>
    <property type="match status" value="1"/>
</dbReference>
<dbReference type="EMBL" id="CP016027">
    <property type="protein sequence ID" value="ANJ67217.1"/>
    <property type="molecule type" value="Genomic_DNA"/>
</dbReference>
<evidence type="ECO:0000256" key="1">
    <source>
        <dbReference type="ARBA" id="ARBA00010926"/>
    </source>
</evidence>
<dbReference type="OrthoDB" id="5451596at2"/>
<evidence type="ECO:0000313" key="3">
    <source>
        <dbReference type="EMBL" id="ANJ67217.1"/>
    </source>
</evidence>
<dbReference type="GO" id="GO:0016787">
    <property type="term" value="F:hydrolase activity"/>
    <property type="evidence" value="ECO:0007669"/>
    <property type="project" value="UniProtKB-KW"/>
</dbReference>
<feature type="domain" description="CBM20" evidence="2">
    <location>
        <begin position="8"/>
        <end position="102"/>
    </location>
</feature>
<dbReference type="PANTHER" id="PTHR10343:SF84">
    <property type="entry name" value="5'-AMP-ACTIVATED PROTEIN KINASE SUBUNIT BETA-1"/>
    <property type="match status" value="1"/>
</dbReference>
<sequence>MALVKKSLKTRPVCKVTFSLHPPVSTEAKTVALVGDFNDWSKESLYLKSKSDGSFSVTVDLPTDQTFQFRYLIDGNRWENDDQADAYLPTPFGNDTNSVVRT</sequence>
<dbReference type="SUPFAM" id="SSF81296">
    <property type="entry name" value="E set domains"/>
    <property type="match status" value="1"/>
</dbReference>
<keyword evidence="3" id="KW-0378">Hydrolase</keyword>
<comment type="similarity">
    <text evidence="1">Belongs to the 5'-AMP-activated protein kinase beta subunit family.</text>
</comment>
<name>A0A191ZH88_9GAMM</name>
<dbReference type="Gene3D" id="2.60.40.10">
    <property type="entry name" value="Immunoglobulins"/>
    <property type="match status" value="1"/>
</dbReference>
<evidence type="ECO:0000313" key="4">
    <source>
        <dbReference type="Proteomes" id="UP000078596"/>
    </source>
</evidence>
<dbReference type="InterPro" id="IPR050827">
    <property type="entry name" value="CRP1_MDG1_kinase"/>
</dbReference>
<dbReference type="Pfam" id="PF16561">
    <property type="entry name" value="AMPK1_CBM"/>
    <property type="match status" value="1"/>
</dbReference>
<dbReference type="STRING" id="1860122.A9404_07315"/>
<dbReference type="KEGG" id="haz:A9404_07315"/>
<gene>
    <name evidence="3" type="ORF">A9404_07315</name>
</gene>
<dbReference type="InterPro" id="IPR014756">
    <property type="entry name" value="Ig_E-set"/>
</dbReference>
<dbReference type="Proteomes" id="UP000078596">
    <property type="component" value="Chromosome"/>
</dbReference>
<dbReference type="InterPro" id="IPR032640">
    <property type="entry name" value="AMPK1_CBM"/>
</dbReference>
<accession>A0A191ZH88</accession>
<keyword evidence="4" id="KW-1185">Reference proteome</keyword>
<dbReference type="InterPro" id="IPR013783">
    <property type="entry name" value="Ig-like_fold"/>
</dbReference>
<dbReference type="AlphaFoldDB" id="A0A191ZH88"/>